<dbReference type="RefSeq" id="WP_213140182.1">
    <property type="nucleotide sequence ID" value="NZ_JAGYPE020000073.1"/>
</dbReference>
<feature type="transmembrane region" description="Helical" evidence="1">
    <location>
        <begin position="92"/>
        <end position="110"/>
    </location>
</feature>
<evidence type="ECO:0000256" key="1">
    <source>
        <dbReference type="SAM" id="Phobius"/>
    </source>
</evidence>
<keyword evidence="1" id="KW-0472">Membrane</keyword>
<name>A0A942SUN6_9BACI</name>
<comment type="caution">
    <text evidence="2">The sequence shown here is derived from an EMBL/GenBank/DDBJ whole genome shotgun (WGS) entry which is preliminary data.</text>
</comment>
<evidence type="ECO:0000313" key="2">
    <source>
        <dbReference type="EMBL" id="MBS4180166.1"/>
    </source>
</evidence>
<gene>
    <name evidence="2" type="ORF">KHB02_02055</name>
    <name evidence="3" type="ORF">KHB02_025805</name>
</gene>
<dbReference type="AlphaFoldDB" id="A0A942SUN6"/>
<protein>
    <submittedName>
        <fullName evidence="2">Uncharacterized protein</fullName>
    </submittedName>
</protein>
<dbReference type="EMBL" id="JAGYPE010000001">
    <property type="protein sequence ID" value="MBS4180166.1"/>
    <property type="molecule type" value="Genomic_DNA"/>
</dbReference>
<feature type="transmembrane region" description="Helical" evidence="1">
    <location>
        <begin position="28"/>
        <end position="48"/>
    </location>
</feature>
<accession>A0A942SUN6</accession>
<organism evidence="2">
    <name type="scientific">Neobacillus citreus</name>
    <dbReference type="NCBI Taxonomy" id="2833578"/>
    <lineage>
        <taxon>Bacteria</taxon>
        <taxon>Bacillati</taxon>
        <taxon>Bacillota</taxon>
        <taxon>Bacilli</taxon>
        <taxon>Bacillales</taxon>
        <taxon>Bacillaceae</taxon>
        <taxon>Neobacillus</taxon>
    </lineage>
</organism>
<dbReference type="Proteomes" id="UP000677265">
    <property type="component" value="Unassembled WGS sequence"/>
</dbReference>
<feature type="transmembrane region" description="Helical" evidence="1">
    <location>
        <begin position="60"/>
        <end position="80"/>
    </location>
</feature>
<feature type="transmembrane region" description="Helical" evidence="1">
    <location>
        <begin position="131"/>
        <end position="152"/>
    </location>
</feature>
<evidence type="ECO:0000313" key="4">
    <source>
        <dbReference type="Proteomes" id="UP000677265"/>
    </source>
</evidence>
<sequence>MSKPNYDLFQPSLQDGWNQTKSYDINRFFLVAFFGGPIPMMVLGIRNAKWLNIPKAKTNMLLAASILVLLAQGVIFYMYADGAFAEGNRLPRYSMQILSILLFLLYKYMLNKPFQQHLVTNGEIKPLFKQALLWIILGAIIQLAIMVTAFILTGRVE</sequence>
<reference evidence="2" key="1">
    <citation type="submission" date="2021-05" db="EMBL/GenBank/DDBJ databases">
        <title>Novel Bacillus species.</title>
        <authorList>
            <person name="Liu G."/>
        </authorList>
    </citation>
    <scope>NUCLEOTIDE SEQUENCE</scope>
    <source>
        <strain evidence="2 4">FJAT-50051</strain>
    </source>
</reference>
<evidence type="ECO:0000313" key="3">
    <source>
        <dbReference type="EMBL" id="MCH6268949.1"/>
    </source>
</evidence>
<proteinExistence type="predicted"/>
<keyword evidence="1" id="KW-1133">Transmembrane helix</keyword>
<dbReference type="EMBL" id="JAGYPE020000073">
    <property type="protein sequence ID" value="MCH6268949.1"/>
    <property type="molecule type" value="Genomic_DNA"/>
</dbReference>
<keyword evidence="4" id="KW-1185">Reference proteome</keyword>
<keyword evidence="1" id="KW-0812">Transmembrane</keyword>